<protein>
    <recommendedName>
        <fullName evidence="1">RNase H type-1 domain-containing protein</fullName>
    </recommendedName>
</protein>
<accession>G4ZYB7</accession>
<dbReference type="RefSeq" id="XP_009533062.1">
    <property type="nucleotide sequence ID" value="XM_009534767.1"/>
</dbReference>
<dbReference type="OMA" id="CAQCRGI"/>
<dbReference type="STRING" id="1094619.G4ZYB7"/>
<dbReference type="InterPro" id="IPR053151">
    <property type="entry name" value="RNase_H-like"/>
</dbReference>
<evidence type="ECO:0000313" key="3">
    <source>
        <dbReference type="Proteomes" id="UP000002640"/>
    </source>
</evidence>
<dbReference type="Pfam" id="PF13456">
    <property type="entry name" value="RVT_3"/>
    <property type="match status" value="1"/>
</dbReference>
<feature type="non-terminal residue" evidence="2">
    <location>
        <position position="95"/>
    </location>
</feature>
<organism evidence="2 3">
    <name type="scientific">Phytophthora sojae (strain P6497)</name>
    <name type="common">Soybean stem and root rot agent</name>
    <name type="synonym">Phytophthora megasperma f. sp. glycines</name>
    <dbReference type="NCBI Taxonomy" id="1094619"/>
    <lineage>
        <taxon>Eukaryota</taxon>
        <taxon>Sar</taxon>
        <taxon>Stramenopiles</taxon>
        <taxon>Oomycota</taxon>
        <taxon>Peronosporomycetes</taxon>
        <taxon>Peronosporales</taxon>
        <taxon>Peronosporaceae</taxon>
        <taxon>Phytophthora</taxon>
    </lineage>
</organism>
<evidence type="ECO:0000313" key="2">
    <source>
        <dbReference type="EMBL" id="EGZ12729.1"/>
    </source>
</evidence>
<dbReference type="InterPro" id="IPR036397">
    <property type="entry name" value="RNaseH_sf"/>
</dbReference>
<feature type="domain" description="RNase H type-1" evidence="1">
    <location>
        <begin position="1"/>
        <end position="89"/>
    </location>
</feature>
<feature type="non-terminal residue" evidence="2">
    <location>
        <position position="1"/>
    </location>
</feature>
<reference evidence="2 3" key="1">
    <citation type="journal article" date="2006" name="Science">
        <title>Phytophthora genome sequences uncover evolutionary origins and mechanisms of pathogenesis.</title>
        <authorList>
            <person name="Tyler B.M."/>
            <person name="Tripathy S."/>
            <person name="Zhang X."/>
            <person name="Dehal P."/>
            <person name="Jiang R.H."/>
            <person name="Aerts A."/>
            <person name="Arredondo F.D."/>
            <person name="Baxter L."/>
            <person name="Bensasson D."/>
            <person name="Beynon J.L."/>
            <person name="Chapman J."/>
            <person name="Damasceno C.M."/>
            <person name="Dorrance A.E."/>
            <person name="Dou D."/>
            <person name="Dickerman A.W."/>
            <person name="Dubchak I.L."/>
            <person name="Garbelotto M."/>
            <person name="Gijzen M."/>
            <person name="Gordon S.G."/>
            <person name="Govers F."/>
            <person name="Grunwald N.J."/>
            <person name="Huang W."/>
            <person name="Ivors K.L."/>
            <person name="Jones R.W."/>
            <person name="Kamoun S."/>
            <person name="Krampis K."/>
            <person name="Lamour K.H."/>
            <person name="Lee M.K."/>
            <person name="McDonald W.H."/>
            <person name="Medina M."/>
            <person name="Meijer H.J."/>
            <person name="Nordberg E.K."/>
            <person name="Maclean D.J."/>
            <person name="Ospina-Giraldo M.D."/>
            <person name="Morris P.F."/>
            <person name="Phuntumart V."/>
            <person name="Putnam N.H."/>
            <person name="Rash S."/>
            <person name="Rose J.K."/>
            <person name="Sakihama Y."/>
            <person name="Salamov A.A."/>
            <person name="Savidor A."/>
            <person name="Scheuring C.F."/>
            <person name="Smith B.M."/>
            <person name="Sobral B.W."/>
            <person name="Terry A."/>
            <person name="Torto-Alalibo T.A."/>
            <person name="Win J."/>
            <person name="Xu Z."/>
            <person name="Zhang H."/>
            <person name="Grigoriev I.V."/>
            <person name="Rokhsar D.S."/>
            <person name="Boore J.L."/>
        </authorList>
    </citation>
    <scope>NUCLEOTIDE SEQUENCE [LARGE SCALE GENOMIC DNA]</scope>
    <source>
        <strain evidence="2 3">P6497</strain>
    </source>
</reference>
<dbReference type="PANTHER" id="PTHR47723">
    <property type="entry name" value="OS05G0353850 PROTEIN"/>
    <property type="match status" value="1"/>
</dbReference>
<proteinExistence type="predicted"/>
<keyword evidence="3" id="KW-1185">Reference proteome</keyword>
<dbReference type="PANTHER" id="PTHR47723:SF23">
    <property type="entry name" value="REVERSE TRANSCRIPTASE-LIKE PROTEIN"/>
    <property type="match status" value="1"/>
</dbReference>
<dbReference type="AlphaFoldDB" id="G4ZYB7"/>
<dbReference type="GO" id="GO:0003676">
    <property type="term" value="F:nucleic acid binding"/>
    <property type="evidence" value="ECO:0007669"/>
    <property type="project" value="InterPro"/>
</dbReference>
<name>G4ZYB7_PHYSP</name>
<dbReference type="InParanoid" id="G4ZYB7"/>
<dbReference type="GO" id="GO:0004523">
    <property type="term" value="F:RNA-DNA hybrid ribonuclease activity"/>
    <property type="evidence" value="ECO:0007669"/>
    <property type="project" value="InterPro"/>
</dbReference>
<sequence>TTNNIAEYRALCAGLNYALTNGLTDLHVVGDSAMNMAQMRRRRPPRAPHLRSICAQCRGIADRVHVCTWNHHLRAFNEAADMLANIAMDDRKSRQ</sequence>
<dbReference type="SMR" id="G4ZYB7"/>
<gene>
    <name evidence="2" type="ORF">PHYSODRAFT_407321</name>
</gene>
<dbReference type="SUPFAM" id="SSF53098">
    <property type="entry name" value="Ribonuclease H-like"/>
    <property type="match status" value="1"/>
</dbReference>
<dbReference type="KEGG" id="psoj:PHYSODRAFT_407321"/>
<dbReference type="GeneID" id="20651513"/>
<dbReference type="Proteomes" id="UP000002640">
    <property type="component" value="Unassembled WGS sequence"/>
</dbReference>
<evidence type="ECO:0000259" key="1">
    <source>
        <dbReference type="PROSITE" id="PS50879"/>
    </source>
</evidence>
<dbReference type="InterPro" id="IPR012337">
    <property type="entry name" value="RNaseH-like_sf"/>
</dbReference>
<dbReference type="EMBL" id="JH159157">
    <property type="protein sequence ID" value="EGZ12729.1"/>
    <property type="molecule type" value="Genomic_DNA"/>
</dbReference>
<dbReference type="InterPro" id="IPR002156">
    <property type="entry name" value="RNaseH_domain"/>
</dbReference>
<dbReference type="Gene3D" id="3.30.420.10">
    <property type="entry name" value="Ribonuclease H-like superfamily/Ribonuclease H"/>
    <property type="match status" value="1"/>
</dbReference>
<dbReference type="PROSITE" id="PS50879">
    <property type="entry name" value="RNASE_H_1"/>
    <property type="match status" value="1"/>
</dbReference>